<proteinExistence type="predicted"/>
<evidence type="ECO:0000313" key="1">
    <source>
        <dbReference type="EMBL" id="KAG5477660.1"/>
    </source>
</evidence>
<protein>
    <submittedName>
        <fullName evidence="1">Uncharacterized protein</fullName>
    </submittedName>
</protein>
<keyword evidence="2" id="KW-1185">Reference proteome</keyword>
<dbReference type="AlphaFoldDB" id="A0A836H4W9"/>
<accession>A0A836H4W9</accession>
<reference evidence="2" key="1">
    <citation type="journal article" date="2021" name="Microbiol. Resour. Announc.">
        <title>LGAAP: Leishmaniinae Genome Assembly and Annotation Pipeline.</title>
        <authorList>
            <person name="Almutairi H."/>
            <person name="Urbaniak M.D."/>
            <person name="Bates M.D."/>
            <person name="Jariyapan N."/>
            <person name="Kwakye-Nuako G."/>
            <person name="Thomaz-Soccol V."/>
            <person name="Al-Salem W.S."/>
            <person name="Dillon R.J."/>
            <person name="Bates P.A."/>
            <person name="Gatherer D."/>
        </authorList>
    </citation>
    <scope>NUCLEOTIDE SEQUENCE [LARGE SCALE GENOMIC DNA]</scope>
</reference>
<name>A0A836H4W9_9TRYP</name>
<organism evidence="1 2">
    <name type="scientific">Leishmania martiniquensis</name>
    <dbReference type="NCBI Taxonomy" id="1580590"/>
    <lineage>
        <taxon>Eukaryota</taxon>
        <taxon>Discoba</taxon>
        <taxon>Euglenozoa</taxon>
        <taxon>Kinetoplastea</taxon>
        <taxon>Metakinetoplastina</taxon>
        <taxon>Trypanosomatida</taxon>
        <taxon>Trypanosomatidae</taxon>
        <taxon>Leishmaniinae</taxon>
        <taxon>Leishmania</taxon>
    </lineage>
</organism>
<evidence type="ECO:0000313" key="2">
    <source>
        <dbReference type="Proteomes" id="UP000673552"/>
    </source>
</evidence>
<dbReference type="GeneID" id="92514947"/>
<dbReference type="EMBL" id="JAFEUZ010000024">
    <property type="protein sequence ID" value="KAG5477660.1"/>
    <property type="molecule type" value="Genomic_DNA"/>
</dbReference>
<dbReference type="KEGG" id="lmat:92514947"/>
<dbReference type="Proteomes" id="UP000673552">
    <property type="component" value="Unassembled WGS sequence"/>
</dbReference>
<gene>
    <name evidence="1" type="ORF">LSCM1_04953</name>
</gene>
<sequence>MIRRVALLRFTSDRVHDDRQALARHHLKLLDKRHWELTTPSRALPVVEVLLRSGVLMDKLEKCSTKPLVSLSPSMTRKERSLVHKLSHMLQQTSLPSASSLAGNVTEEDEAIQSAYSSACATGACTVDLLVDVHFVRRLRSPSSALMLLELAGSRCAQVRWAGGKPSLSREMLDSICDLLAQHERSLDVRATQKLLSMLGSGAQLHEFQLATPAGKRLFRLCVRRIHDLLPDLRGEDLLVAYLLLERSEGYARPFIVLGEMEKLLLSTALEHYAGVSSSILLRFMTTPFAVRHIDLNLRLCAGWSPSSRITDFTLEECLAAFTIVAALHEGCSAESAAAVAPLRHWETLHDALFAKVYFVALDMSAADCFRILDQSEVINVSGWGITVPQMLLEKLKKRILSECTSCAMDDCRAPGEAEPLLQIALALQALMQRYTVLPSNAADEYAVAQCIFLLERCISLCPPHG</sequence>
<dbReference type="RefSeq" id="XP_067178298.1">
    <property type="nucleotide sequence ID" value="XM_067322435.1"/>
</dbReference>
<reference evidence="2" key="2">
    <citation type="journal article" date="2021" name="Sci. Data">
        <title>Chromosome-scale genome sequencing, assembly and annotation of six genomes from subfamily Leishmaniinae.</title>
        <authorList>
            <person name="Almutairi H."/>
            <person name="Urbaniak M.D."/>
            <person name="Bates M.D."/>
            <person name="Jariyapan N."/>
            <person name="Kwakye-Nuako G."/>
            <person name="Thomaz Soccol V."/>
            <person name="Al-Salem W.S."/>
            <person name="Dillon R.J."/>
            <person name="Bates P.A."/>
            <person name="Gatherer D."/>
        </authorList>
    </citation>
    <scope>NUCLEOTIDE SEQUENCE [LARGE SCALE GENOMIC DNA]</scope>
</reference>
<dbReference type="OrthoDB" id="272363at2759"/>
<comment type="caution">
    <text evidence="1">The sequence shown here is derived from an EMBL/GenBank/DDBJ whole genome shotgun (WGS) entry which is preliminary data.</text>
</comment>